<proteinExistence type="predicted"/>
<dbReference type="Gene3D" id="1.10.390.30">
    <property type="entry name" value="Peptidase M60, enhancin-like domain 3"/>
    <property type="match status" value="1"/>
</dbReference>
<evidence type="ECO:0000313" key="2">
    <source>
        <dbReference type="Proteomes" id="UP000699462"/>
    </source>
</evidence>
<keyword evidence="2" id="KW-1185">Reference proteome</keyword>
<dbReference type="OrthoDB" id="10260387at2759"/>
<dbReference type="AlphaFoldDB" id="A0A8T0DN03"/>
<name>A0A8T0DN03_9TREM</name>
<accession>A0A8T0DN03</accession>
<evidence type="ECO:0000313" key="1">
    <source>
        <dbReference type="EMBL" id="KAF8568314.1"/>
    </source>
</evidence>
<reference evidence="1 2" key="1">
    <citation type="submission" date="2019-07" db="EMBL/GenBank/DDBJ databases">
        <title>Annotation for the trematode Paragonimus westermani.</title>
        <authorList>
            <person name="Choi Y.-J."/>
        </authorList>
    </citation>
    <scope>NUCLEOTIDE SEQUENCE [LARGE SCALE GENOMIC DNA]</scope>
    <source>
        <strain evidence="1">180907_Pwestermani</strain>
    </source>
</reference>
<protein>
    <submittedName>
        <fullName evidence="1">Uncharacterized protein</fullName>
    </submittedName>
</protein>
<dbReference type="InterPro" id="IPR042279">
    <property type="entry name" value="Pep_M60_3"/>
</dbReference>
<organism evidence="1 2">
    <name type="scientific">Paragonimus westermani</name>
    <dbReference type="NCBI Taxonomy" id="34504"/>
    <lineage>
        <taxon>Eukaryota</taxon>
        <taxon>Metazoa</taxon>
        <taxon>Spiralia</taxon>
        <taxon>Lophotrochozoa</taxon>
        <taxon>Platyhelminthes</taxon>
        <taxon>Trematoda</taxon>
        <taxon>Digenea</taxon>
        <taxon>Plagiorchiida</taxon>
        <taxon>Troglotremata</taxon>
        <taxon>Troglotrematidae</taxon>
        <taxon>Paragonimus</taxon>
    </lineage>
</organism>
<sequence>MEVTNELYIPLVYQNLLNIPAYEFGAYPGLSDIKILQLVRQWRTKTYTGVQLSYYYLLGHYFGPGLVGNVLMKKTNDPEWLRTAEDVIHYWLKTVSLESGYDLIPYHRLWHFPIEQRTITALQTLPCFFPRDELTMKVSDIADEILARSGKRCSHNAARKVNFKGDLFRGINNVEKQFIFFQPVPNKP</sequence>
<comment type="caution">
    <text evidence="1">The sequence shown here is derived from an EMBL/GenBank/DDBJ whole genome shotgun (WGS) entry which is preliminary data.</text>
</comment>
<dbReference type="EMBL" id="JTDF01002910">
    <property type="protein sequence ID" value="KAF8568314.1"/>
    <property type="molecule type" value="Genomic_DNA"/>
</dbReference>
<gene>
    <name evidence="1" type="ORF">P879_08464</name>
</gene>
<dbReference type="Proteomes" id="UP000699462">
    <property type="component" value="Unassembled WGS sequence"/>
</dbReference>